<dbReference type="AlphaFoldDB" id="A0A4R3HX82"/>
<gene>
    <name evidence="3" type="ORF">EDC30_10410</name>
</gene>
<protein>
    <recommendedName>
        <fullName evidence="5">Lysozyme inhibitor LprI N-terminal domain-containing protein</fullName>
    </recommendedName>
</protein>
<keyword evidence="4" id="KW-1185">Reference proteome</keyword>
<feature type="region of interest" description="Disordered" evidence="1">
    <location>
        <begin position="48"/>
        <end position="73"/>
    </location>
</feature>
<evidence type="ECO:0000313" key="3">
    <source>
        <dbReference type="EMBL" id="TCS37213.1"/>
    </source>
</evidence>
<proteinExistence type="predicted"/>
<accession>A0A4R3HX82</accession>
<comment type="caution">
    <text evidence="3">The sequence shown here is derived from an EMBL/GenBank/DDBJ whole genome shotgun (WGS) entry which is preliminary data.</text>
</comment>
<feature type="compositionally biased region" description="Polar residues" evidence="1">
    <location>
        <begin position="48"/>
        <end position="58"/>
    </location>
</feature>
<dbReference type="Proteomes" id="UP000295382">
    <property type="component" value="Unassembled WGS sequence"/>
</dbReference>
<sequence length="120" mass="13744">MRQALFLSMLLAVTAASASALDDCRAQKQAEADIALCVETAQLRSTNHLRNLSNTTREAVSEETRSGKRRSRMREYRKLEARHVHERNTLCRKQTDPLERRACIADMNDAHAAELKRFME</sequence>
<keyword evidence="2" id="KW-0732">Signal</keyword>
<evidence type="ECO:0000256" key="1">
    <source>
        <dbReference type="SAM" id="MobiDB-lite"/>
    </source>
</evidence>
<feature type="chain" id="PRO_5020588202" description="Lysozyme inhibitor LprI N-terminal domain-containing protein" evidence="2">
    <location>
        <begin position="21"/>
        <end position="120"/>
    </location>
</feature>
<evidence type="ECO:0008006" key="5">
    <source>
        <dbReference type="Google" id="ProtNLM"/>
    </source>
</evidence>
<feature type="signal peptide" evidence="2">
    <location>
        <begin position="1"/>
        <end position="20"/>
    </location>
</feature>
<organism evidence="3 4">
    <name type="scientific">Paucimonas lemoignei</name>
    <name type="common">Pseudomonas lemoignei</name>
    <dbReference type="NCBI Taxonomy" id="29443"/>
    <lineage>
        <taxon>Bacteria</taxon>
        <taxon>Pseudomonadati</taxon>
        <taxon>Pseudomonadota</taxon>
        <taxon>Betaproteobacteria</taxon>
        <taxon>Burkholderiales</taxon>
        <taxon>Burkholderiaceae</taxon>
        <taxon>Paucimonas</taxon>
    </lineage>
</organism>
<reference evidence="3 4" key="1">
    <citation type="submission" date="2019-03" db="EMBL/GenBank/DDBJ databases">
        <title>Genomic Encyclopedia of Type Strains, Phase IV (KMG-IV): sequencing the most valuable type-strain genomes for metagenomic binning, comparative biology and taxonomic classification.</title>
        <authorList>
            <person name="Goeker M."/>
        </authorList>
    </citation>
    <scope>NUCLEOTIDE SEQUENCE [LARGE SCALE GENOMIC DNA]</scope>
    <source>
        <strain evidence="3 4">DSM 7445</strain>
    </source>
</reference>
<evidence type="ECO:0000313" key="4">
    <source>
        <dbReference type="Proteomes" id="UP000295382"/>
    </source>
</evidence>
<name>A0A4R3HX82_PAULE</name>
<evidence type="ECO:0000256" key="2">
    <source>
        <dbReference type="SAM" id="SignalP"/>
    </source>
</evidence>
<dbReference type="EMBL" id="SLZQ01000004">
    <property type="protein sequence ID" value="TCS37213.1"/>
    <property type="molecule type" value="Genomic_DNA"/>
</dbReference>